<evidence type="ECO:0000313" key="1">
    <source>
        <dbReference type="EMBL" id="PKY91013.1"/>
    </source>
</evidence>
<keyword evidence="2" id="KW-1185">Reference proteome</keyword>
<organism evidence="1 2">
    <name type="scientific">Aerococcus christensenii</name>
    <dbReference type="NCBI Taxonomy" id="87541"/>
    <lineage>
        <taxon>Bacteria</taxon>
        <taxon>Bacillati</taxon>
        <taxon>Bacillota</taxon>
        <taxon>Bacilli</taxon>
        <taxon>Lactobacillales</taxon>
        <taxon>Aerococcaceae</taxon>
        <taxon>Aerococcus</taxon>
    </lineage>
</organism>
<protein>
    <submittedName>
        <fullName evidence="1">Uncharacterized protein</fullName>
    </submittedName>
</protein>
<dbReference type="AlphaFoldDB" id="A0A2I1K5T0"/>
<dbReference type="RefSeq" id="WP_101660685.1">
    <property type="nucleotide sequence ID" value="NZ_CP118095.1"/>
</dbReference>
<dbReference type="Proteomes" id="UP000234775">
    <property type="component" value="Unassembled WGS sequence"/>
</dbReference>
<comment type="caution">
    <text evidence="1">The sequence shown here is derived from an EMBL/GenBank/DDBJ whole genome shotgun (WGS) entry which is preliminary data.</text>
</comment>
<sequence length="155" mass="18215">MPEPENNLYTYLKTAFSEREWAYPYELTFNPKGAFIQWHGYIPLDSRSEDNQEVVKLSYGYITFIFAEKKSPWMPENTHVILPQKGKRGFEVSYVEAVLDQIHYQVNRAYFQVREKARGRGKLTEVKLSDAAIQASLVNIKTANRFDDRELRIEE</sequence>
<reference evidence="1 2" key="1">
    <citation type="submission" date="2017-12" db="EMBL/GenBank/DDBJ databases">
        <title>Phylogenetic diversity of female urinary microbiome.</title>
        <authorList>
            <person name="Thomas-White K."/>
            <person name="Wolfe A.J."/>
        </authorList>
    </citation>
    <scope>NUCLEOTIDE SEQUENCE [LARGE SCALE GENOMIC DNA]</scope>
    <source>
        <strain evidence="1 2">UMB0844</strain>
    </source>
</reference>
<dbReference type="EMBL" id="PKGZ01000006">
    <property type="protein sequence ID" value="PKY91013.1"/>
    <property type="molecule type" value="Genomic_DNA"/>
</dbReference>
<name>A0A2I1K5T0_9LACT</name>
<accession>A0A2I1K5T0</accession>
<evidence type="ECO:0000313" key="2">
    <source>
        <dbReference type="Proteomes" id="UP000234775"/>
    </source>
</evidence>
<proteinExistence type="predicted"/>
<gene>
    <name evidence="1" type="ORF">CYJ27_07080</name>
</gene>